<evidence type="ECO:0000313" key="10">
    <source>
        <dbReference type="EMBL" id="TXJ52771.1"/>
    </source>
</evidence>
<evidence type="ECO:0000313" key="11">
    <source>
        <dbReference type="Proteomes" id="UP000322307"/>
    </source>
</evidence>
<keyword evidence="3" id="KW-0677">Repeat</keyword>
<dbReference type="NCBIfam" id="TIGR01186">
    <property type="entry name" value="proV"/>
    <property type="match status" value="1"/>
</dbReference>
<evidence type="ECO:0000256" key="3">
    <source>
        <dbReference type="ARBA" id="ARBA00022737"/>
    </source>
</evidence>
<dbReference type="InterPro" id="IPR005892">
    <property type="entry name" value="Gly-betaine_transp_ATP-bd"/>
</dbReference>
<dbReference type="EMBL" id="SAXT01000003">
    <property type="protein sequence ID" value="TXJ12957.1"/>
    <property type="molecule type" value="Genomic_DNA"/>
</dbReference>
<accession>A0A5C8CIX3</accession>
<evidence type="ECO:0000256" key="6">
    <source>
        <dbReference type="PROSITE-ProRule" id="PRU00703"/>
    </source>
</evidence>
<dbReference type="InterPro" id="IPR003593">
    <property type="entry name" value="AAA+_ATPase"/>
</dbReference>
<dbReference type="InterPro" id="IPR003439">
    <property type="entry name" value="ABC_transporter-like_ATP-bd"/>
</dbReference>
<evidence type="ECO:0000259" key="7">
    <source>
        <dbReference type="PROSITE" id="PS50893"/>
    </source>
</evidence>
<evidence type="ECO:0000256" key="1">
    <source>
        <dbReference type="ARBA" id="ARBA00005417"/>
    </source>
</evidence>
<dbReference type="InterPro" id="IPR017871">
    <property type="entry name" value="ABC_transporter-like_CS"/>
</dbReference>
<comment type="similarity">
    <text evidence="1">Belongs to the ABC transporter superfamily.</text>
</comment>
<name>A0A5C8CIX3_9SPIR</name>
<keyword evidence="6" id="KW-0129">CBS domain</keyword>
<dbReference type="FunFam" id="3.40.50.300:FF:000425">
    <property type="entry name" value="Probable ABC transporter, ATP-binding subunit"/>
    <property type="match status" value="1"/>
</dbReference>
<feature type="domain" description="CBS" evidence="8">
    <location>
        <begin position="271"/>
        <end position="332"/>
    </location>
</feature>
<dbReference type="InterPro" id="IPR046342">
    <property type="entry name" value="CBS_dom_sf"/>
</dbReference>
<dbReference type="GO" id="GO:0016887">
    <property type="term" value="F:ATP hydrolysis activity"/>
    <property type="evidence" value="ECO:0007669"/>
    <property type="project" value="InterPro"/>
</dbReference>
<gene>
    <name evidence="9" type="ORF">EPJ80_05010</name>
    <name evidence="10" type="ORF">EPJ84_01995</name>
</gene>
<keyword evidence="5 9" id="KW-0067">ATP-binding</keyword>
<dbReference type="PROSITE" id="PS51371">
    <property type="entry name" value="CBS"/>
    <property type="match status" value="1"/>
</dbReference>
<dbReference type="SMART" id="SM00382">
    <property type="entry name" value="AAA"/>
    <property type="match status" value="1"/>
</dbReference>
<dbReference type="AlphaFoldDB" id="A0A5C8CIX3"/>
<dbReference type="PROSITE" id="PS00211">
    <property type="entry name" value="ABC_TRANSPORTER_1"/>
    <property type="match status" value="1"/>
</dbReference>
<organism evidence="9 12">
    <name type="scientific">Brachyspira aalborgi</name>
    <dbReference type="NCBI Taxonomy" id="29522"/>
    <lineage>
        <taxon>Bacteria</taxon>
        <taxon>Pseudomonadati</taxon>
        <taxon>Spirochaetota</taxon>
        <taxon>Spirochaetia</taxon>
        <taxon>Brachyspirales</taxon>
        <taxon>Brachyspiraceae</taxon>
        <taxon>Brachyspira</taxon>
    </lineage>
</organism>
<reference evidence="9" key="2">
    <citation type="submission" date="2019-01" db="EMBL/GenBank/DDBJ databases">
        <authorList>
            <person name="Thorell K."/>
        </authorList>
    </citation>
    <scope>NUCLEOTIDE SEQUENCE</scope>
    <source>
        <strain evidence="10">PC3939II</strain>
        <strain evidence="9">W1</strain>
    </source>
</reference>
<comment type="caution">
    <text evidence="9">The sequence shown here is derived from an EMBL/GenBank/DDBJ whole genome shotgun (WGS) entry which is preliminary data.</text>
</comment>
<dbReference type="GO" id="GO:0031460">
    <property type="term" value="P:glycine betaine transport"/>
    <property type="evidence" value="ECO:0007669"/>
    <property type="project" value="InterPro"/>
</dbReference>
<dbReference type="Proteomes" id="UP000325116">
    <property type="component" value="Unassembled WGS sequence"/>
</dbReference>
<dbReference type="PANTHER" id="PTHR43117:SF4">
    <property type="entry name" value="OSMOPROTECTANT IMPORT ATP-BINDING PROTEIN OSMV"/>
    <property type="match status" value="1"/>
</dbReference>
<evidence type="ECO:0000256" key="5">
    <source>
        <dbReference type="ARBA" id="ARBA00022840"/>
    </source>
</evidence>
<feature type="domain" description="ABC transporter" evidence="7">
    <location>
        <begin position="2"/>
        <end position="236"/>
    </location>
</feature>
<dbReference type="Pfam" id="PF00571">
    <property type="entry name" value="CBS"/>
    <property type="match status" value="1"/>
</dbReference>
<proteinExistence type="inferred from homology"/>
<dbReference type="EMBL" id="SAYE01000004">
    <property type="protein sequence ID" value="TXJ52771.1"/>
    <property type="molecule type" value="Genomic_DNA"/>
</dbReference>
<dbReference type="Pfam" id="PF00005">
    <property type="entry name" value="ABC_tran"/>
    <property type="match status" value="1"/>
</dbReference>
<reference evidence="11 12" key="1">
    <citation type="journal article" date="1992" name="Lakartidningen">
        <title>[Penicillin V and not amoxicillin is the first choice preparation in acute otitis].</title>
        <authorList>
            <person name="Kamme C."/>
            <person name="Lundgren K."/>
            <person name="Prellner K."/>
        </authorList>
    </citation>
    <scope>NUCLEOTIDE SEQUENCE [LARGE SCALE GENOMIC DNA]</scope>
    <source>
        <strain evidence="10 11">PC3939II</strain>
        <strain evidence="9 12">W1</strain>
    </source>
</reference>
<protein>
    <submittedName>
        <fullName evidence="9">ABC transporter ATP-binding protein</fullName>
    </submittedName>
</protein>
<dbReference type="RefSeq" id="WP_147717447.1">
    <property type="nucleotide sequence ID" value="NZ_SAXT01000003.1"/>
</dbReference>
<dbReference type="PROSITE" id="PS50893">
    <property type="entry name" value="ABC_TRANSPORTER_2"/>
    <property type="match status" value="1"/>
</dbReference>
<dbReference type="GO" id="GO:0016020">
    <property type="term" value="C:membrane"/>
    <property type="evidence" value="ECO:0007669"/>
    <property type="project" value="InterPro"/>
</dbReference>
<keyword evidence="2" id="KW-0813">Transport</keyword>
<evidence type="ECO:0000256" key="2">
    <source>
        <dbReference type="ARBA" id="ARBA00022448"/>
    </source>
</evidence>
<keyword evidence="4" id="KW-0547">Nucleotide-binding</keyword>
<dbReference type="SUPFAM" id="SSF52540">
    <property type="entry name" value="P-loop containing nucleoside triphosphate hydrolases"/>
    <property type="match status" value="1"/>
</dbReference>
<dbReference type="PANTHER" id="PTHR43117">
    <property type="entry name" value="OSMOPROTECTANT IMPORT ATP-BINDING PROTEIN OSMV"/>
    <property type="match status" value="1"/>
</dbReference>
<sequence>MIKVENITKRFKNRTVLKSISFQIEKGEFVSIIGPSGCGKTTLLKMINRLIKPTSGKIYINGENIYDKDPITLRRNMGYVIQQNGLFPHMTIKDNIEIIPRLEKKKSEEIYKRTIELMNMVDLNPDEYLNRYPSELSGGEQQRIGVARAFANDTDIVLMDEPFSALDPITRADLQNELLNLQSKLNKTIVFVTHDMDEALKLSNKICLMKDGEIIQFDKPEKILKEPENEYVESFVGKNRIWDNPEYIRAQDIMTNINNNFGITGFFTLIANKGKYKKIPKIKYDENITSILKILDENKAESLHVINENKKIIGIITQNELVAILNQKFIKEDTIKEINC</sequence>
<dbReference type="Gene3D" id="3.40.50.300">
    <property type="entry name" value="P-loop containing nucleotide triphosphate hydrolases"/>
    <property type="match status" value="1"/>
</dbReference>
<dbReference type="Gene3D" id="3.10.580.10">
    <property type="entry name" value="CBS-domain"/>
    <property type="match status" value="1"/>
</dbReference>
<dbReference type="GO" id="GO:0005524">
    <property type="term" value="F:ATP binding"/>
    <property type="evidence" value="ECO:0007669"/>
    <property type="project" value="UniProtKB-KW"/>
</dbReference>
<evidence type="ECO:0000313" key="9">
    <source>
        <dbReference type="EMBL" id="TXJ12957.1"/>
    </source>
</evidence>
<dbReference type="InterPro" id="IPR000644">
    <property type="entry name" value="CBS_dom"/>
</dbReference>
<evidence type="ECO:0000259" key="8">
    <source>
        <dbReference type="PROSITE" id="PS51371"/>
    </source>
</evidence>
<evidence type="ECO:0000313" key="12">
    <source>
        <dbReference type="Proteomes" id="UP000325116"/>
    </source>
</evidence>
<dbReference type="Proteomes" id="UP000322307">
    <property type="component" value="Unassembled WGS sequence"/>
</dbReference>
<dbReference type="InterPro" id="IPR027417">
    <property type="entry name" value="P-loop_NTPase"/>
</dbReference>
<evidence type="ECO:0000256" key="4">
    <source>
        <dbReference type="ARBA" id="ARBA00022741"/>
    </source>
</evidence>
<dbReference type="SUPFAM" id="SSF54631">
    <property type="entry name" value="CBS-domain pair"/>
    <property type="match status" value="1"/>
</dbReference>